<dbReference type="Gene3D" id="2.130.10.10">
    <property type="entry name" value="YVTN repeat-like/Quinoprotein amine dehydrogenase"/>
    <property type="match status" value="1"/>
</dbReference>
<dbReference type="InterPro" id="IPR000719">
    <property type="entry name" value="Prot_kinase_dom"/>
</dbReference>
<evidence type="ECO:0000256" key="2">
    <source>
        <dbReference type="ARBA" id="ARBA00022737"/>
    </source>
</evidence>
<dbReference type="InterPro" id="IPR001680">
    <property type="entry name" value="WD40_rpt"/>
</dbReference>
<dbReference type="GO" id="GO:0009640">
    <property type="term" value="P:photomorphogenesis"/>
    <property type="evidence" value="ECO:0007669"/>
    <property type="project" value="InterPro"/>
</dbReference>
<keyword evidence="1 3" id="KW-0853">WD repeat</keyword>
<dbReference type="Pfam" id="PF00400">
    <property type="entry name" value="WD40"/>
    <property type="match status" value="2"/>
</dbReference>
<dbReference type="PANTHER" id="PTHR44218:SF6">
    <property type="entry name" value="PROTEIN SUPPRESSOR OF PHYA-105 1"/>
    <property type="match status" value="1"/>
</dbReference>
<dbReference type="InterPro" id="IPR044630">
    <property type="entry name" value="SPA1/2/3/4"/>
</dbReference>
<evidence type="ECO:0000313" key="6">
    <source>
        <dbReference type="EMBL" id="EXB61985.1"/>
    </source>
</evidence>
<keyword evidence="2" id="KW-0677">Repeat</keyword>
<dbReference type="PRINTS" id="PR00320">
    <property type="entry name" value="GPROTEINBRPT"/>
</dbReference>
<feature type="repeat" description="WD" evidence="3">
    <location>
        <begin position="654"/>
        <end position="696"/>
    </location>
</feature>
<dbReference type="InterPro" id="IPR019775">
    <property type="entry name" value="WD40_repeat_CS"/>
</dbReference>
<dbReference type="Gene3D" id="1.10.510.10">
    <property type="entry name" value="Transferase(Phosphotransferase) domain 1"/>
    <property type="match status" value="1"/>
</dbReference>
<dbReference type="PROSITE" id="PS00678">
    <property type="entry name" value="WD_REPEATS_1"/>
    <property type="match status" value="2"/>
</dbReference>
<feature type="domain" description="Protein kinase" evidence="5">
    <location>
        <begin position="1"/>
        <end position="366"/>
    </location>
</feature>
<dbReference type="eggNOG" id="KOG1033">
    <property type="taxonomic scope" value="Eukaryota"/>
</dbReference>
<gene>
    <name evidence="6" type="ORF">L484_002765</name>
</gene>
<dbReference type="Proteomes" id="UP000030645">
    <property type="component" value="Unassembled WGS sequence"/>
</dbReference>
<dbReference type="SUPFAM" id="SSF56112">
    <property type="entry name" value="Protein kinase-like (PK-like)"/>
    <property type="match status" value="1"/>
</dbReference>
<dbReference type="KEGG" id="mnt:21386323"/>
<dbReference type="STRING" id="981085.W9R7V8"/>
<dbReference type="PROSITE" id="PS50011">
    <property type="entry name" value="PROTEIN_KINASE_DOM"/>
    <property type="match status" value="1"/>
</dbReference>
<evidence type="ECO:0000256" key="3">
    <source>
        <dbReference type="PROSITE-ProRule" id="PRU00221"/>
    </source>
</evidence>
<keyword evidence="7" id="KW-1185">Reference proteome</keyword>
<evidence type="ECO:0000313" key="7">
    <source>
        <dbReference type="Proteomes" id="UP000030645"/>
    </source>
</evidence>
<accession>W9R7V8</accession>
<dbReference type="InterPro" id="IPR015943">
    <property type="entry name" value="WD40/YVTN_repeat-like_dom_sf"/>
</dbReference>
<protein>
    <submittedName>
        <fullName evidence="6">Protein SUPPRESSOR OF PHYA-105 1</fullName>
    </submittedName>
</protein>
<dbReference type="PROSITE" id="PS50294">
    <property type="entry name" value="WD_REPEATS_REGION"/>
    <property type="match status" value="1"/>
</dbReference>
<evidence type="ECO:0000256" key="4">
    <source>
        <dbReference type="SAM" id="MobiDB-lite"/>
    </source>
</evidence>
<dbReference type="SMART" id="SM00320">
    <property type="entry name" value="WD40"/>
    <property type="match status" value="7"/>
</dbReference>
<dbReference type="GO" id="GO:0004672">
    <property type="term" value="F:protein kinase activity"/>
    <property type="evidence" value="ECO:0007669"/>
    <property type="project" value="InterPro"/>
</dbReference>
<name>W9R7V8_9ROSA</name>
<proteinExistence type="predicted"/>
<feature type="repeat" description="WD" evidence="3">
    <location>
        <begin position="740"/>
        <end position="773"/>
    </location>
</feature>
<feature type="compositionally biased region" description="Polar residues" evidence="4">
    <location>
        <begin position="95"/>
        <end position="108"/>
    </location>
</feature>
<dbReference type="InterPro" id="IPR011009">
    <property type="entry name" value="Kinase-like_dom_sf"/>
</dbReference>
<sequence>MQNTRRLSSKPIGQNPDEVSSNPRVDDDKIISNNALVIGEKQLKTVSRASFSQLPVKKTFEENGIISRYQEACSVVMDQNGDKLGYDAEACSSTADANSSRENYQNFSPGVLRSPSPESHTGGISLREWIKSHSCNVDKVESLVIFRQIVKLVDFALSQGSALQDLRPSCFTILPSKKIQYIGSLVMMEINAIHRDVNEKRPLDQNAFGNHISGGKQQKLSEAMRSLRNQHNKIKETELYMAGPQILHLQKDPRLYRNVSIVQQQQSISTTGQLEKKWYTSPEELDERGSTSSSNIYGLGVLLFELLSYPESWEAHSAAMSDLHRRILPPKFLSENPMGAGLCLWLLHPEPLSRPTTREILQSELICGSKDSNPKDVYSNSADRIDPQLELLFKFFSSLKDEKKRRASKLIEDIGCLDEDIKEVEKRYSSRTVLVSSSQEHKELPCISEEGSSLEYSSTSGVPSSSFPVSGKNENMMKIITQLKHAYFSMRSQNQHTKSVLSHSDKDVDKKEVNHCHVQNGDEDLSMNQNSDYPAGSFFDSLCKFARFSEFKVCGTLRNGDLFNSTNAICSLSFDRDEEYIAAAKVSKKIKIFEFAALSNEAADIHYPVVEMSNKSKLSCICWNYYVKNYLASTDYDGVVKMWDANTGERFSQYTEHQKRAWSVDFSRADPIMFGSGSDDCSVKLWSVNDKSSIGTIWSPANVCCVQFSDYSNHQLVFGSADYKIYGYDLRHVRIPLFSLSGHGKAVSYVKFLDADTLVSASTDNTLKLWNLKKTISSGLSGDACSLSFKGHTNEKNFVGLSVLDGYIVCGSETNEVYSYYRSLPMPITSHKFKTIDPVSGDEVSDDGRQFVSSVCWRRKSKMVVAANSSGVLKLLQMV</sequence>
<organism evidence="6 7">
    <name type="scientific">Morus notabilis</name>
    <dbReference type="NCBI Taxonomy" id="981085"/>
    <lineage>
        <taxon>Eukaryota</taxon>
        <taxon>Viridiplantae</taxon>
        <taxon>Streptophyta</taxon>
        <taxon>Embryophyta</taxon>
        <taxon>Tracheophyta</taxon>
        <taxon>Spermatophyta</taxon>
        <taxon>Magnoliopsida</taxon>
        <taxon>eudicotyledons</taxon>
        <taxon>Gunneridae</taxon>
        <taxon>Pentapetalae</taxon>
        <taxon>rosids</taxon>
        <taxon>fabids</taxon>
        <taxon>Rosales</taxon>
        <taxon>Moraceae</taxon>
        <taxon>Moreae</taxon>
        <taxon>Morus</taxon>
    </lineage>
</organism>
<evidence type="ECO:0000259" key="5">
    <source>
        <dbReference type="PROSITE" id="PS50011"/>
    </source>
</evidence>
<feature type="region of interest" description="Disordered" evidence="4">
    <location>
        <begin position="1"/>
        <end position="27"/>
    </location>
</feature>
<dbReference type="GO" id="GO:0005524">
    <property type="term" value="F:ATP binding"/>
    <property type="evidence" value="ECO:0007669"/>
    <property type="project" value="InterPro"/>
</dbReference>
<dbReference type="OrthoDB" id="273771at2759"/>
<feature type="repeat" description="WD" evidence="3">
    <location>
        <begin position="629"/>
        <end position="653"/>
    </location>
</feature>
<dbReference type="EMBL" id="KE344433">
    <property type="protein sequence ID" value="EXB61985.1"/>
    <property type="molecule type" value="Genomic_DNA"/>
</dbReference>
<dbReference type="PROSITE" id="PS50082">
    <property type="entry name" value="WD_REPEATS_2"/>
    <property type="match status" value="3"/>
</dbReference>
<dbReference type="InterPro" id="IPR020472">
    <property type="entry name" value="WD40_PAC1"/>
</dbReference>
<dbReference type="InterPro" id="IPR036322">
    <property type="entry name" value="WD40_repeat_dom_sf"/>
</dbReference>
<reference evidence="7" key="1">
    <citation type="submission" date="2013-01" db="EMBL/GenBank/DDBJ databases">
        <title>Draft Genome Sequence of a Mulberry Tree, Morus notabilis C.K. Schneid.</title>
        <authorList>
            <person name="He N."/>
            <person name="Zhao S."/>
        </authorList>
    </citation>
    <scope>NUCLEOTIDE SEQUENCE</scope>
</reference>
<evidence type="ECO:0000256" key="1">
    <source>
        <dbReference type="ARBA" id="ARBA00022574"/>
    </source>
</evidence>
<feature type="region of interest" description="Disordered" evidence="4">
    <location>
        <begin position="95"/>
        <end position="118"/>
    </location>
</feature>
<dbReference type="AlphaFoldDB" id="W9R7V8"/>
<dbReference type="SUPFAM" id="SSF50978">
    <property type="entry name" value="WD40 repeat-like"/>
    <property type="match status" value="1"/>
</dbReference>
<dbReference type="PANTHER" id="PTHR44218">
    <property type="entry name" value="PROTEIN SPA1-RELATED 2"/>
    <property type="match status" value="1"/>
</dbReference>